<comment type="subcellular location">
    <subcellularLocation>
        <location evidence="1">Nucleus</location>
    </subcellularLocation>
</comment>
<evidence type="ECO:0000313" key="3">
    <source>
        <dbReference type="EMBL" id="KAJ9537374.1"/>
    </source>
</evidence>
<comment type="caution">
    <text evidence="3">The sequence shown here is derived from an EMBL/GenBank/DDBJ whole genome shotgun (WGS) entry which is preliminary data.</text>
</comment>
<evidence type="ECO:0000313" key="4">
    <source>
        <dbReference type="Proteomes" id="UP001172457"/>
    </source>
</evidence>
<dbReference type="GO" id="GO:0031491">
    <property type="term" value="F:nucleosome binding"/>
    <property type="evidence" value="ECO:0007669"/>
    <property type="project" value="TreeGrafter"/>
</dbReference>
<evidence type="ECO:0000256" key="2">
    <source>
        <dbReference type="ARBA" id="ARBA00023242"/>
    </source>
</evidence>
<dbReference type="GO" id="GO:0005634">
    <property type="term" value="C:nucleus"/>
    <property type="evidence" value="ECO:0007669"/>
    <property type="project" value="UniProtKB-SubCell"/>
</dbReference>
<protein>
    <submittedName>
        <fullName evidence="3">Uncharacterized protein</fullName>
    </submittedName>
</protein>
<dbReference type="Proteomes" id="UP001172457">
    <property type="component" value="Chromosome 8"/>
</dbReference>
<proteinExistence type="predicted"/>
<dbReference type="PANTHER" id="PTHR15502">
    <property type="entry name" value="CALCINEURIN-BINDING PROTEIN CABIN 1-RELATED"/>
    <property type="match status" value="1"/>
</dbReference>
<accession>A0AA38S684</accession>
<keyword evidence="4" id="KW-1185">Reference proteome</keyword>
<dbReference type="PANTHER" id="PTHR15502:SF7">
    <property type="entry name" value="CALCINEURIN-BINDING PROTEIN CABIN-1"/>
    <property type="match status" value="1"/>
</dbReference>
<evidence type="ECO:0000256" key="1">
    <source>
        <dbReference type="ARBA" id="ARBA00004123"/>
    </source>
</evidence>
<dbReference type="InterPro" id="IPR033053">
    <property type="entry name" value="Hir3/CABIN1"/>
</dbReference>
<dbReference type="GO" id="GO:0006325">
    <property type="term" value="P:chromatin organization"/>
    <property type="evidence" value="ECO:0007669"/>
    <property type="project" value="InterPro"/>
</dbReference>
<dbReference type="AlphaFoldDB" id="A0AA38S684"/>
<gene>
    <name evidence="3" type="ORF">OSB04_030107</name>
</gene>
<sequence length="166" mass="18934">MEWFVVKMKNVVTKRPSEENLEAVTMLLRSSYNIYRDFSCALLPSCLNLYPVPLTEGNIQSNVHAVDTLEMNKYCEETNAQNNESVDVAKSVYETSKTYGAYHIGHLLLEEIACRGIPLQDSFEKFLELEQLTRNSGENRSPECTIFLAELSYDFGISIIRAIDIH</sequence>
<reference evidence="3" key="1">
    <citation type="submission" date="2023-03" db="EMBL/GenBank/DDBJ databases">
        <title>Chromosome-scale reference genome and RAD-based genetic map of yellow starthistle (Centaurea solstitialis) reveal putative structural variation and QTLs associated with invader traits.</title>
        <authorList>
            <person name="Reatini B."/>
            <person name="Cang F.A."/>
            <person name="Jiang Q."/>
            <person name="Mckibben M.T.W."/>
            <person name="Barker M.S."/>
            <person name="Rieseberg L.H."/>
            <person name="Dlugosch K.M."/>
        </authorList>
    </citation>
    <scope>NUCLEOTIDE SEQUENCE</scope>
    <source>
        <strain evidence="3">CAN-66</strain>
        <tissue evidence="3">Leaf</tissue>
    </source>
</reference>
<name>A0AA38S684_9ASTR</name>
<dbReference type="EMBL" id="JARYMX010000008">
    <property type="protein sequence ID" value="KAJ9537374.1"/>
    <property type="molecule type" value="Genomic_DNA"/>
</dbReference>
<organism evidence="3 4">
    <name type="scientific">Centaurea solstitialis</name>
    <name type="common">yellow star-thistle</name>
    <dbReference type="NCBI Taxonomy" id="347529"/>
    <lineage>
        <taxon>Eukaryota</taxon>
        <taxon>Viridiplantae</taxon>
        <taxon>Streptophyta</taxon>
        <taxon>Embryophyta</taxon>
        <taxon>Tracheophyta</taxon>
        <taxon>Spermatophyta</taxon>
        <taxon>Magnoliopsida</taxon>
        <taxon>eudicotyledons</taxon>
        <taxon>Gunneridae</taxon>
        <taxon>Pentapetalae</taxon>
        <taxon>asterids</taxon>
        <taxon>campanulids</taxon>
        <taxon>Asterales</taxon>
        <taxon>Asteraceae</taxon>
        <taxon>Carduoideae</taxon>
        <taxon>Cardueae</taxon>
        <taxon>Centaureinae</taxon>
        <taxon>Centaurea</taxon>
    </lineage>
</organism>
<keyword evidence="2" id="KW-0539">Nucleus</keyword>